<comment type="subcellular location">
    <subcellularLocation>
        <location evidence="1">Cell membrane</location>
        <topology evidence="1">Peripheral membrane protein</topology>
    </subcellularLocation>
</comment>
<name>A0ABU4MQX8_9ACTN</name>
<dbReference type="InterPro" id="IPR051612">
    <property type="entry name" value="Teichoic_Acid_Biosynth"/>
</dbReference>
<gene>
    <name evidence="9" type="ORF">PV383_20615</name>
</gene>
<evidence type="ECO:0000313" key="10">
    <source>
        <dbReference type="Proteomes" id="UP001282474"/>
    </source>
</evidence>
<keyword evidence="10" id="KW-1185">Reference proteome</keyword>
<evidence type="ECO:0000256" key="5">
    <source>
        <dbReference type="ARBA" id="ARBA00022944"/>
    </source>
</evidence>
<protein>
    <submittedName>
        <fullName evidence="9">Bifunctional glycosyltransferase family 2 protein/CDP-glycerol:glycerophosphate glycerophosphotransferase</fullName>
    </submittedName>
</protein>
<reference evidence="9 10" key="1">
    <citation type="journal article" date="2023" name="Microb. Genom.">
        <title>Mesoterricola silvestris gen. nov., sp. nov., Mesoterricola sediminis sp. nov., Geothrix oryzae sp. nov., Geothrix edaphica sp. nov., Geothrix rubra sp. nov., and Geothrix limicola sp. nov., six novel members of Acidobacteriota isolated from soils.</title>
        <authorList>
            <person name="Weisberg A.J."/>
            <person name="Pearce E."/>
            <person name="Kramer C.G."/>
            <person name="Chang J.H."/>
            <person name="Clarke C.R."/>
        </authorList>
    </citation>
    <scope>NUCLEOTIDE SEQUENCE [LARGE SCALE GENOMIC DNA]</scope>
    <source>
        <strain evidence="9 10">NE20-4-1</strain>
    </source>
</reference>
<evidence type="ECO:0000259" key="8">
    <source>
        <dbReference type="Pfam" id="PF00535"/>
    </source>
</evidence>
<evidence type="ECO:0000256" key="6">
    <source>
        <dbReference type="ARBA" id="ARBA00023136"/>
    </source>
</evidence>
<keyword evidence="5" id="KW-0777">Teichoic acid biosynthesis</keyword>
<dbReference type="Proteomes" id="UP001282474">
    <property type="component" value="Unassembled WGS sequence"/>
</dbReference>
<keyword evidence="4" id="KW-0808">Transferase</keyword>
<dbReference type="Gene3D" id="3.40.50.12580">
    <property type="match status" value="1"/>
</dbReference>
<dbReference type="InterPro" id="IPR001173">
    <property type="entry name" value="Glyco_trans_2-like"/>
</dbReference>
<evidence type="ECO:0000313" key="9">
    <source>
        <dbReference type="EMBL" id="MDX3039561.1"/>
    </source>
</evidence>
<evidence type="ECO:0000256" key="2">
    <source>
        <dbReference type="ARBA" id="ARBA00010488"/>
    </source>
</evidence>
<accession>A0ABU4MQX8</accession>
<dbReference type="EMBL" id="JARAWJ010000015">
    <property type="protein sequence ID" value="MDX3039561.1"/>
    <property type="molecule type" value="Genomic_DNA"/>
</dbReference>
<keyword evidence="3" id="KW-1003">Cell membrane</keyword>
<dbReference type="Gene3D" id="3.40.50.11820">
    <property type="match status" value="1"/>
</dbReference>
<feature type="region of interest" description="Disordered" evidence="7">
    <location>
        <begin position="723"/>
        <end position="748"/>
    </location>
</feature>
<dbReference type="InterPro" id="IPR043149">
    <property type="entry name" value="TagF_N"/>
</dbReference>
<dbReference type="Gene3D" id="3.90.550.10">
    <property type="entry name" value="Spore Coat Polysaccharide Biosynthesis Protein SpsA, Chain A"/>
    <property type="match status" value="1"/>
</dbReference>
<feature type="domain" description="Glycosyltransferase 2-like" evidence="8">
    <location>
        <begin position="8"/>
        <end position="161"/>
    </location>
</feature>
<dbReference type="Pfam" id="PF04464">
    <property type="entry name" value="Glyphos_transf"/>
    <property type="match status" value="1"/>
</dbReference>
<dbReference type="InterPro" id="IPR007554">
    <property type="entry name" value="Glycerophosphate_synth"/>
</dbReference>
<feature type="compositionally biased region" description="Low complexity" evidence="7">
    <location>
        <begin position="733"/>
        <end position="742"/>
    </location>
</feature>
<evidence type="ECO:0000256" key="7">
    <source>
        <dbReference type="SAM" id="MobiDB-lite"/>
    </source>
</evidence>
<dbReference type="CDD" id="cd00761">
    <property type="entry name" value="Glyco_tranf_GTA_type"/>
    <property type="match status" value="1"/>
</dbReference>
<dbReference type="PANTHER" id="PTHR37316">
    <property type="entry name" value="TEICHOIC ACID GLYCEROL-PHOSPHATE PRIMASE"/>
    <property type="match status" value="1"/>
</dbReference>
<sequence length="748" mass="84123">MSSLPRFSVIVPAYKVQAYLHECLDSVLSQSFTDLEVIVVDDASPDNCAAIADEFAARDPRVRRTVRLRENAGPGAARNKGMEYARGDYLLFLDADDTFTPGALQAIADRVKESGEPDVLVHDFARVSWSGEPVHDTRDRRLTEQGPAPFRLDDRPGLLTVRSAAWNKACKREFVEDHDFRFPPGAYEDTAWSYPVLMAAESVATLDRVCVHHRRRRHGSLLGSTTHSHFDVFGQYDRVFAYVDERPELAQWRPVLFRRMVDHLTSVFSGGHRLPREARAEFLRTVRAHCARYRTPGAPLRARARLRHALLRLGSPRLYRALWAGARLGRGAGRLVRGLAGLFRAVGLRLHYRLQRLLPLRADRAVFAAYGGRGYECSPAALENAFRTYVPSMRTSWVARPEHHHTLPVGTRRVLPGSMAYWTALARSKYLVNNADFDRRLVKRRGQVLLQTQHGTPLKHMGIDLRDRPAAARGTDFEEVLRGSDQWDYVLSGNRHSTLVWERVYPSPFTTLEYGSPRNDVLLRATSADVARVREHLGVPEGAVAVLYAPTHRDYRHSQRAHLDLERVLRKLGPRFVVLARAHHAYDSPLTDLAHGRLLDVTGYPSVENLCLASDALITDYSSLMFDYANLDRPIVIHAEDWEAYEAARGTYFDLRACAPGAVARSEDELIDIFATGHWRGSRSAQLRAAFRERFCPYDDGRAAERVVRRVVLGERVPPGDVVPLGERHPVPSAASARAGAADELLGT</sequence>
<evidence type="ECO:0000256" key="1">
    <source>
        <dbReference type="ARBA" id="ARBA00004202"/>
    </source>
</evidence>
<dbReference type="SUPFAM" id="SSF53756">
    <property type="entry name" value="UDP-Glycosyltransferase/glycogen phosphorylase"/>
    <property type="match status" value="1"/>
</dbReference>
<evidence type="ECO:0000256" key="3">
    <source>
        <dbReference type="ARBA" id="ARBA00022475"/>
    </source>
</evidence>
<dbReference type="RefSeq" id="WP_045560718.1">
    <property type="nucleotide sequence ID" value="NZ_JABXWF010000014.1"/>
</dbReference>
<dbReference type="SUPFAM" id="SSF53448">
    <property type="entry name" value="Nucleotide-diphospho-sugar transferases"/>
    <property type="match status" value="1"/>
</dbReference>
<keyword evidence="6" id="KW-0472">Membrane</keyword>
<comment type="similarity">
    <text evidence="2">Belongs to the CDP-glycerol glycerophosphotransferase family.</text>
</comment>
<dbReference type="InterPro" id="IPR029044">
    <property type="entry name" value="Nucleotide-diphossugar_trans"/>
</dbReference>
<dbReference type="Pfam" id="PF00535">
    <property type="entry name" value="Glycos_transf_2"/>
    <property type="match status" value="1"/>
</dbReference>
<dbReference type="PANTHER" id="PTHR37316:SF3">
    <property type="entry name" value="TEICHOIC ACID GLYCEROL-PHOSPHATE TRANSFERASE"/>
    <property type="match status" value="1"/>
</dbReference>
<comment type="caution">
    <text evidence="9">The sequence shown here is derived from an EMBL/GenBank/DDBJ whole genome shotgun (WGS) entry which is preliminary data.</text>
</comment>
<organism evidence="9 10">
    <name type="scientific">Streptomyces caniscabiei</name>
    <dbReference type="NCBI Taxonomy" id="2746961"/>
    <lineage>
        <taxon>Bacteria</taxon>
        <taxon>Bacillati</taxon>
        <taxon>Actinomycetota</taxon>
        <taxon>Actinomycetes</taxon>
        <taxon>Kitasatosporales</taxon>
        <taxon>Streptomycetaceae</taxon>
        <taxon>Streptomyces</taxon>
    </lineage>
</organism>
<evidence type="ECO:0000256" key="4">
    <source>
        <dbReference type="ARBA" id="ARBA00022679"/>
    </source>
</evidence>
<dbReference type="InterPro" id="IPR043148">
    <property type="entry name" value="TagF_C"/>
</dbReference>
<proteinExistence type="inferred from homology"/>